<dbReference type="EMBL" id="JAZGQO010000007">
    <property type="protein sequence ID" value="KAK6183349.1"/>
    <property type="molecule type" value="Genomic_DNA"/>
</dbReference>
<feature type="domain" description="Histidine N-acetyltransferase C-terminal" evidence="1">
    <location>
        <begin position="23"/>
        <end position="121"/>
    </location>
</feature>
<evidence type="ECO:0000259" key="1">
    <source>
        <dbReference type="Pfam" id="PF24066"/>
    </source>
</evidence>
<dbReference type="Pfam" id="PF24066">
    <property type="entry name" value="Hisat_C"/>
    <property type="match status" value="1"/>
</dbReference>
<name>A0AAN8K2T8_PATCE</name>
<gene>
    <name evidence="2" type="ORF">SNE40_010849</name>
</gene>
<dbReference type="Proteomes" id="UP001347796">
    <property type="component" value="Unassembled WGS sequence"/>
</dbReference>
<protein>
    <recommendedName>
        <fullName evidence="1">Histidine N-acetyltransferase C-terminal domain-containing protein</fullName>
    </recommendedName>
</protein>
<comment type="caution">
    <text evidence="2">The sequence shown here is derived from an EMBL/GenBank/DDBJ whole genome shotgun (WGS) entry which is preliminary data.</text>
</comment>
<evidence type="ECO:0000313" key="3">
    <source>
        <dbReference type="Proteomes" id="UP001347796"/>
    </source>
</evidence>
<reference evidence="2 3" key="1">
    <citation type="submission" date="2024-01" db="EMBL/GenBank/DDBJ databases">
        <title>The genome of the rayed Mediterranean limpet Patella caerulea (Linnaeus, 1758).</title>
        <authorList>
            <person name="Anh-Thu Weber A."/>
            <person name="Halstead-Nussloch G."/>
        </authorList>
    </citation>
    <scope>NUCLEOTIDE SEQUENCE [LARGE SCALE GENOMIC DNA]</scope>
    <source>
        <strain evidence="2">AATW-2023a</strain>
        <tissue evidence="2">Whole specimen</tissue>
    </source>
</reference>
<dbReference type="InterPro" id="IPR056483">
    <property type="entry name" value="Hisat_C"/>
</dbReference>
<organism evidence="2 3">
    <name type="scientific">Patella caerulea</name>
    <name type="common">Rayed Mediterranean limpet</name>
    <dbReference type="NCBI Taxonomy" id="87958"/>
    <lineage>
        <taxon>Eukaryota</taxon>
        <taxon>Metazoa</taxon>
        <taxon>Spiralia</taxon>
        <taxon>Lophotrochozoa</taxon>
        <taxon>Mollusca</taxon>
        <taxon>Gastropoda</taxon>
        <taxon>Patellogastropoda</taxon>
        <taxon>Patelloidea</taxon>
        <taxon>Patellidae</taxon>
        <taxon>Patella</taxon>
    </lineage>
</organism>
<proteinExistence type="predicted"/>
<accession>A0AAN8K2T8</accession>
<evidence type="ECO:0000313" key="2">
    <source>
        <dbReference type="EMBL" id="KAK6183349.1"/>
    </source>
</evidence>
<keyword evidence="3" id="KW-1185">Reference proteome</keyword>
<sequence length="176" mass="20223">MIGNVEDLKPNKFESDETNVQELTSGDLKKIFQSKAMCSKLFPGEKILPTGYPFRLLPQNIPLMMDGFKFWGTKSSDQSTYKTLTVTENYQLGIELMFNLGIYDNDAIDIQQHVLKHIQNLNLLVRNGSCTSIIIHITHPLDFSDTSFLSVFQKVGFKINNEFAINRYILLERKIR</sequence>
<dbReference type="AlphaFoldDB" id="A0AAN8K2T8"/>